<dbReference type="PANTHER" id="PTHR43540">
    <property type="entry name" value="PEROXYUREIDOACRYLATE/UREIDOACRYLATE AMIDOHYDROLASE-RELATED"/>
    <property type="match status" value="1"/>
</dbReference>
<dbReference type="InterPro" id="IPR050272">
    <property type="entry name" value="Isochorismatase-like_hydrls"/>
</dbReference>
<dbReference type="Proteomes" id="UP000730618">
    <property type="component" value="Unassembled WGS sequence"/>
</dbReference>
<dbReference type="RefSeq" id="WP_218098645.1">
    <property type="nucleotide sequence ID" value="NZ_CAJVCE010000005.1"/>
</dbReference>
<evidence type="ECO:0000259" key="2">
    <source>
        <dbReference type="Pfam" id="PF00857"/>
    </source>
</evidence>
<accession>A0ABN7TJB7</accession>
<comment type="similarity">
    <text evidence="1">Belongs to the isochorismatase family.</text>
</comment>
<organism evidence="3 4">
    <name type="scientific">Paenibacillus allorhizosphaerae</name>
    <dbReference type="NCBI Taxonomy" id="2849866"/>
    <lineage>
        <taxon>Bacteria</taxon>
        <taxon>Bacillati</taxon>
        <taxon>Bacillota</taxon>
        <taxon>Bacilli</taxon>
        <taxon>Bacillales</taxon>
        <taxon>Paenibacillaceae</taxon>
        <taxon>Paenibacillus</taxon>
    </lineage>
</organism>
<reference evidence="3 4" key="1">
    <citation type="submission" date="2021-06" db="EMBL/GenBank/DDBJ databases">
        <authorList>
            <person name="Criscuolo A."/>
        </authorList>
    </citation>
    <scope>NUCLEOTIDE SEQUENCE [LARGE SCALE GENOMIC DNA]</scope>
    <source>
        <strain evidence="4">CIP 111802</strain>
    </source>
</reference>
<evidence type="ECO:0000313" key="4">
    <source>
        <dbReference type="Proteomes" id="UP000730618"/>
    </source>
</evidence>
<dbReference type="Pfam" id="PF00857">
    <property type="entry name" value="Isochorismatase"/>
    <property type="match status" value="1"/>
</dbReference>
<evidence type="ECO:0000313" key="3">
    <source>
        <dbReference type="EMBL" id="CAG7637119.1"/>
    </source>
</evidence>
<sequence>MEYSGAVEMIVVTRPPRRDREGCNEMTHSLHLPVRKYKVDPGLQIEWTPQKTAFLLVDCDESSGNRSVVENPICHSLRLARSLGMPIVYLYNAIQGVGGPHDVTRRIHGLHELDNSWKPLNPSYNPLIAPLPVEAVIPKSGKDGFHGTVLDYYLKTWEVDTIIAVGFHLKSCLFHTCMSARHHNYRVILLRDCTDSFEFPDTTDPHNVEGGWMRFVFLRLFETDIGYTSTSTEFLNSKRMEDGGSRQYDLQ</sequence>
<proteinExistence type="inferred from homology"/>
<dbReference type="InterPro" id="IPR000868">
    <property type="entry name" value="Isochorismatase-like_dom"/>
</dbReference>
<feature type="domain" description="Isochorismatase-like" evidence="2">
    <location>
        <begin position="66"/>
        <end position="198"/>
    </location>
</feature>
<dbReference type="EMBL" id="CAJVCE010000005">
    <property type="protein sequence ID" value="CAG7637119.1"/>
    <property type="molecule type" value="Genomic_DNA"/>
</dbReference>
<gene>
    <name evidence="3" type="ORF">PAECIP111802_02323</name>
</gene>
<protein>
    <recommendedName>
        <fullName evidence="2">Isochorismatase-like domain-containing protein</fullName>
    </recommendedName>
</protein>
<evidence type="ECO:0000256" key="1">
    <source>
        <dbReference type="ARBA" id="ARBA00006336"/>
    </source>
</evidence>
<dbReference type="CDD" id="cd00431">
    <property type="entry name" value="cysteine_hydrolases"/>
    <property type="match status" value="1"/>
</dbReference>
<comment type="caution">
    <text evidence="3">The sequence shown here is derived from an EMBL/GenBank/DDBJ whole genome shotgun (WGS) entry which is preliminary data.</text>
</comment>
<name>A0ABN7TJB7_9BACL</name>
<keyword evidence="4" id="KW-1185">Reference proteome</keyword>